<keyword evidence="1" id="KW-0812">Transmembrane</keyword>
<accession>A0A0N4ZY40</accession>
<dbReference type="WBParaSite" id="PTRK_0001371300.1">
    <property type="protein sequence ID" value="PTRK_0001371300.1"/>
    <property type="gene ID" value="PTRK_0001371300"/>
</dbReference>
<keyword evidence="1" id="KW-0472">Membrane</keyword>
<name>A0A0N4ZY40_PARTI</name>
<evidence type="ECO:0000256" key="1">
    <source>
        <dbReference type="SAM" id="Phobius"/>
    </source>
</evidence>
<dbReference type="Proteomes" id="UP000038045">
    <property type="component" value="Unplaced"/>
</dbReference>
<evidence type="ECO:0000313" key="3">
    <source>
        <dbReference type="WBParaSite" id="PTRK_0001371300.1"/>
    </source>
</evidence>
<feature type="transmembrane region" description="Helical" evidence="1">
    <location>
        <begin position="20"/>
        <end position="48"/>
    </location>
</feature>
<dbReference type="AlphaFoldDB" id="A0A0N4ZY40"/>
<protein>
    <submittedName>
        <fullName evidence="3">Uncharacterized protein</fullName>
    </submittedName>
</protein>
<evidence type="ECO:0000313" key="2">
    <source>
        <dbReference type="Proteomes" id="UP000038045"/>
    </source>
</evidence>
<proteinExistence type="predicted"/>
<keyword evidence="2" id="KW-1185">Reference proteome</keyword>
<organism evidence="2 3">
    <name type="scientific">Parastrongyloides trichosuri</name>
    <name type="common">Possum-specific nematode worm</name>
    <dbReference type="NCBI Taxonomy" id="131310"/>
    <lineage>
        <taxon>Eukaryota</taxon>
        <taxon>Metazoa</taxon>
        <taxon>Ecdysozoa</taxon>
        <taxon>Nematoda</taxon>
        <taxon>Chromadorea</taxon>
        <taxon>Rhabditida</taxon>
        <taxon>Tylenchina</taxon>
        <taxon>Panagrolaimomorpha</taxon>
        <taxon>Strongyloidoidea</taxon>
        <taxon>Strongyloididae</taxon>
        <taxon>Parastrongyloides</taxon>
    </lineage>
</organism>
<sequence>MNTTKILTDFLLYSEDNFHIGGLTIITIVIVLFTFFLACFCLFCPPIFFRTTDYRYGRCDKESHQQVSNSRRGLLSLMFAKLDEFDSLTPLILSPEGNNLSTSLPQISTTTIDRTSDNTQKSSNNNLLQKIVSSPAALRNIISRSCSSGSNSISNNKNPNYSSSNTINSSDSLMIKKDNNYIPPEEAKHNMVVEFLTAHASSNSPPPIKRNTCGETLIAPLGNFNKNVMCKLLEIIFYHQKISFLVRIHPSNNIILTPESRVTTFDYPTSKSCATIPEDDEECESICGDDLVSIDRTIISNIHTNYHYKYPKYNLSIYGTIPKPAINNNPTPPPSYPPPTPPEKRRIDIETILVNNNKNSKLESPTKKSCISNLSSPQSSIGGSNSIIDDTCSSVSDNSFINHEDNLVIQHNDNNKQQQIIDTTYQLHRIDEVSECLTTGSKTIDSIATMESFNNLTGTNNYINSNGTGYKMPRSVSEQFELGFNNKRLDM</sequence>
<keyword evidence="1" id="KW-1133">Transmembrane helix</keyword>
<reference evidence="3" key="1">
    <citation type="submission" date="2017-02" db="UniProtKB">
        <authorList>
            <consortium name="WormBaseParasite"/>
        </authorList>
    </citation>
    <scope>IDENTIFICATION</scope>
</reference>